<dbReference type="InterPro" id="IPR036388">
    <property type="entry name" value="WH-like_DNA-bd_sf"/>
</dbReference>
<dbReference type="RefSeq" id="WP_090595738.1">
    <property type="nucleotide sequence ID" value="NZ_FNCS01000005.1"/>
</dbReference>
<dbReference type="Pfam" id="PF12802">
    <property type="entry name" value="MarR_2"/>
    <property type="match status" value="1"/>
</dbReference>
<protein>
    <submittedName>
        <fullName evidence="2">DNA-binding transcriptional regulator, MarR family</fullName>
    </submittedName>
</protein>
<dbReference type="EMBL" id="FNCS01000005">
    <property type="protein sequence ID" value="SDG63543.1"/>
    <property type="molecule type" value="Genomic_DNA"/>
</dbReference>
<dbReference type="PROSITE" id="PS50995">
    <property type="entry name" value="HTH_MARR_2"/>
    <property type="match status" value="1"/>
</dbReference>
<dbReference type="Proteomes" id="UP000199495">
    <property type="component" value="Unassembled WGS sequence"/>
</dbReference>
<gene>
    <name evidence="2" type="ORF">SAMN04487974_10511</name>
</gene>
<dbReference type="InterPro" id="IPR000835">
    <property type="entry name" value="HTH_MarR-typ"/>
</dbReference>
<name>A0A1G7VUU8_9HYPH</name>
<organism evidence="2 3">
    <name type="scientific">Pelagibacterium luteolum</name>
    <dbReference type="NCBI Taxonomy" id="440168"/>
    <lineage>
        <taxon>Bacteria</taxon>
        <taxon>Pseudomonadati</taxon>
        <taxon>Pseudomonadota</taxon>
        <taxon>Alphaproteobacteria</taxon>
        <taxon>Hyphomicrobiales</taxon>
        <taxon>Devosiaceae</taxon>
        <taxon>Pelagibacterium</taxon>
    </lineage>
</organism>
<dbReference type="InterPro" id="IPR036390">
    <property type="entry name" value="WH_DNA-bd_sf"/>
</dbReference>
<dbReference type="PANTHER" id="PTHR33164">
    <property type="entry name" value="TRANSCRIPTIONAL REGULATOR, MARR FAMILY"/>
    <property type="match status" value="1"/>
</dbReference>
<dbReference type="AlphaFoldDB" id="A0A1G7VUU8"/>
<proteinExistence type="predicted"/>
<dbReference type="PANTHER" id="PTHR33164:SF57">
    <property type="entry name" value="MARR-FAMILY TRANSCRIPTIONAL REGULATOR"/>
    <property type="match status" value="1"/>
</dbReference>
<evidence type="ECO:0000259" key="1">
    <source>
        <dbReference type="PROSITE" id="PS50995"/>
    </source>
</evidence>
<evidence type="ECO:0000313" key="2">
    <source>
        <dbReference type="EMBL" id="SDG63543.1"/>
    </source>
</evidence>
<keyword evidence="3" id="KW-1185">Reference proteome</keyword>
<evidence type="ECO:0000313" key="3">
    <source>
        <dbReference type="Proteomes" id="UP000199495"/>
    </source>
</evidence>
<sequence length="207" mass="22841">MQDRHETLRILLDKSGHDAGLAEALMRIDAVAQNWRRKMHKRELGHRALAALGLDIDLAQLDVLFAIAAPHYEFESNAEAETMVSTVAERLMIDPSRASRVVAEMVNAGYVRRAVSQKDSRRTVLELTAAGDAIVTAVHSYKWLLLSEFFAGWSDEDLAVFVPMLERYSDWMSTSESSEEKFADQIGDLANSIAAARAEAGSSSKSG</sequence>
<dbReference type="OrthoDB" id="7774677at2"/>
<accession>A0A1G7VUU8</accession>
<feature type="domain" description="HTH marR-type" evidence="1">
    <location>
        <begin position="18"/>
        <end position="170"/>
    </location>
</feature>
<dbReference type="Gene3D" id="1.10.10.10">
    <property type="entry name" value="Winged helix-like DNA-binding domain superfamily/Winged helix DNA-binding domain"/>
    <property type="match status" value="1"/>
</dbReference>
<reference evidence="2 3" key="1">
    <citation type="submission" date="2016-10" db="EMBL/GenBank/DDBJ databases">
        <authorList>
            <person name="de Groot N.N."/>
        </authorList>
    </citation>
    <scope>NUCLEOTIDE SEQUENCE [LARGE SCALE GENOMIC DNA]</scope>
    <source>
        <strain evidence="2 3">CGMCC 1.10267</strain>
    </source>
</reference>
<dbReference type="GO" id="GO:0003700">
    <property type="term" value="F:DNA-binding transcription factor activity"/>
    <property type="evidence" value="ECO:0007669"/>
    <property type="project" value="InterPro"/>
</dbReference>
<dbReference type="SUPFAM" id="SSF46785">
    <property type="entry name" value="Winged helix' DNA-binding domain"/>
    <property type="match status" value="1"/>
</dbReference>
<dbReference type="InterPro" id="IPR039422">
    <property type="entry name" value="MarR/SlyA-like"/>
</dbReference>
<dbReference type="GO" id="GO:0003677">
    <property type="term" value="F:DNA binding"/>
    <property type="evidence" value="ECO:0007669"/>
    <property type="project" value="UniProtKB-KW"/>
</dbReference>
<dbReference type="SMART" id="SM00347">
    <property type="entry name" value="HTH_MARR"/>
    <property type="match status" value="1"/>
</dbReference>
<dbReference type="GO" id="GO:0006950">
    <property type="term" value="P:response to stress"/>
    <property type="evidence" value="ECO:0007669"/>
    <property type="project" value="TreeGrafter"/>
</dbReference>
<dbReference type="STRING" id="440168.SAMN04487974_10511"/>
<keyword evidence="2" id="KW-0238">DNA-binding</keyword>